<dbReference type="PROSITE" id="PS00478">
    <property type="entry name" value="LIM_DOMAIN_1"/>
    <property type="match status" value="2"/>
</dbReference>
<evidence type="ECO:0000256" key="5">
    <source>
        <dbReference type="PROSITE-ProRule" id="PRU00125"/>
    </source>
</evidence>
<feature type="domain" description="LIM zinc-binding" evidence="7">
    <location>
        <begin position="16"/>
        <end position="78"/>
    </location>
</feature>
<dbReference type="KEGG" id="bvk:117236833"/>
<keyword evidence="8" id="KW-1185">Reference proteome</keyword>
<dbReference type="GO" id="GO:0005634">
    <property type="term" value="C:nucleus"/>
    <property type="evidence" value="ECO:0007669"/>
    <property type="project" value="TreeGrafter"/>
</dbReference>
<accession>A0A6J3KV78</accession>
<evidence type="ECO:0000256" key="3">
    <source>
        <dbReference type="ARBA" id="ARBA00022833"/>
    </source>
</evidence>
<dbReference type="SUPFAM" id="SSF57716">
    <property type="entry name" value="Glucocorticoid receptor-like (DNA-binding domain)"/>
    <property type="match status" value="3"/>
</dbReference>
<organism evidence="8 9">
    <name type="scientific">Bombus vosnesenskii</name>
    <dbReference type="NCBI Taxonomy" id="207650"/>
    <lineage>
        <taxon>Eukaryota</taxon>
        <taxon>Metazoa</taxon>
        <taxon>Ecdysozoa</taxon>
        <taxon>Arthropoda</taxon>
        <taxon>Hexapoda</taxon>
        <taxon>Insecta</taxon>
        <taxon>Pterygota</taxon>
        <taxon>Neoptera</taxon>
        <taxon>Endopterygota</taxon>
        <taxon>Hymenoptera</taxon>
        <taxon>Apocrita</taxon>
        <taxon>Aculeata</taxon>
        <taxon>Apoidea</taxon>
        <taxon>Anthophila</taxon>
        <taxon>Apidae</taxon>
        <taxon>Bombus</taxon>
        <taxon>Pyrobombus</taxon>
    </lineage>
</organism>
<dbReference type="SMART" id="SM00132">
    <property type="entry name" value="LIM"/>
    <property type="match status" value="2"/>
</dbReference>
<dbReference type="Proteomes" id="UP000504631">
    <property type="component" value="Unplaced"/>
</dbReference>
<dbReference type="Gene3D" id="2.10.110.10">
    <property type="entry name" value="Cysteine Rich Protein"/>
    <property type="match status" value="2"/>
</dbReference>
<evidence type="ECO:0000259" key="7">
    <source>
        <dbReference type="PROSITE" id="PS50023"/>
    </source>
</evidence>
<dbReference type="PANTHER" id="PTHR45787:SF12">
    <property type="entry name" value="BEADEX, ISOFORM D"/>
    <property type="match status" value="1"/>
</dbReference>
<dbReference type="GO" id="GO:0046872">
    <property type="term" value="F:metal ion binding"/>
    <property type="evidence" value="ECO:0007669"/>
    <property type="project" value="UniProtKB-KW"/>
</dbReference>
<dbReference type="AlphaFoldDB" id="A0A6J3KV78"/>
<evidence type="ECO:0000256" key="6">
    <source>
        <dbReference type="SAM" id="MobiDB-lite"/>
    </source>
</evidence>
<evidence type="ECO:0000256" key="2">
    <source>
        <dbReference type="ARBA" id="ARBA00022737"/>
    </source>
</evidence>
<evidence type="ECO:0000256" key="4">
    <source>
        <dbReference type="ARBA" id="ARBA00023038"/>
    </source>
</evidence>
<dbReference type="Pfam" id="PF00412">
    <property type="entry name" value="LIM"/>
    <property type="match status" value="2"/>
</dbReference>
<dbReference type="RefSeq" id="XP_033356041.1">
    <property type="nucleotide sequence ID" value="XM_033500150.1"/>
</dbReference>
<evidence type="ECO:0000313" key="9">
    <source>
        <dbReference type="RefSeq" id="XP_033356041.1"/>
    </source>
</evidence>
<dbReference type="PANTHER" id="PTHR45787">
    <property type="entry name" value="LD11652P"/>
    <property type="match status" value="1"/>
</dbReference>
<dbReference type="CDD" id="cd09390">
    <property type="entry name" value="LIM2_dLMO"/>
    <property type="match status" value="1"/>
</dbReference>
<gene>
    <name evidence="9" type="primary">LOC117236833</name>
</gene>
<sequence length="220" mass="24607">MDVTKSEPSKNGAVQRECGGCGEVITERYLLKVLDMFWHEDCLKCNSCNCRLVEAGPSLFIKSNLILCKKDYLKLFGHTGHCAACNKTIPAFEMVMRARTNVYHLECFACQQCNYRFCIGDKFFLCENKILCESDYEERLVFANMAVHPPSTATLAHIKRQVIHLQPQIMSPGGPQRQVNGETTHNHNGYAAPASSSAHNILTSMNNLNGINAQAPYDTK</sequence>
<name>A0A6J3KV78_9HYME</name>
<feature type="compositionally biased region" description="Polar residues" evidence="6">
    <location>
        <begin position="177"/>
        <end position="187"/>
    </location>
</feature>
<dbReference type="GO" id="GO:0045944">
    <property type="term" value="P:positive regulation of transcription by RNA polymerase II"/>
    <property type="evidence" value="ECO:0007669"/>
    <property type="project" value="TreeGrafter"/>
</dbReference>
<keyword evidence="1 5" id="KW-0479">Metal-binding</keyword>
<dbReference type="InterPro" id="IPR001781">
    <property type="entry name" value="Znf_LIM"/>
</dbReference>
<dbReference type="GeneID" id="117236833"/>
<evidence type="ECO:0000313" key="8">
    <source>
        <dbReference type="Proteomes" id="UP000504631"/>
    </source>
</evidence>
<evidence type="ECO:0000256" key="1">
    <source>
        <dbReference type="ARBA" id="ARBA00022723"/>
    </source>
</evidence>
<proteinExistence type="predicted"/>
<keyword evidence="2" id="KW-0677">Repeat</keyword>
<dbReference type="GO" id="GO:0140297">
    <property type="term" value="F:DNA-binding transcription factor binding"/>
    <property type="evidence" value="ECO:0007669"/>
    <property type="project" value="TreeGrafter"/>
</dbReference>
<dbReference type="InterPro" id="IPR050945">
    <property type="entry name" value="LMO_RBTN_TF"/>
</dbReference>
<dbReference type="FunFam" id="2.10.110.10:FF:000016">
    <property type="entry name" value="LIM domain only 3"/>
    <property type="match status" value="1"/>
</dbReference>
<dbReference type="GO" id="GO:0003713">
    <property type="term" value="F:transcription coactivator activity"/>
    <property type="evidence" value="ECO:0007669"/>
    <property type="project" value="TreeGrafter"/>
</dbReference>
<keyword evidence="3 5" id="KW-0862">Zinc</keyword>
<reference evidence="9" key="1">
    <citation type="submission" date="2025-08" db="UniProtKB">
        <authorList>
            <consortium name="RefSeq"/>
        </authorList>
    </citation>
    <scope>IDENTIFICATION</scope>
    <source>
        <tissue evidence="9">Muscle</tissue>
    </source>
</reference>
<feature type="region of interest" description="Disordered" evidence="6">
    <location>
        <begin position="169"/>
        <end position="192"/>
    </location>
</feature>
<feature type="domain" description="LIM zinc-binding" evidence="7">
    <location>
        <begin position="80"/>
        <end position="142"/>
    </location>
</feature>
<protein>
    <submittedName>
        <fullName evidence="9">LIM domain only protein 3-like</fullName>
    </submittedName>
</protein>
<dbReference type="PROSITE" id="PS50023">
    <property type="entry name" value="LIM_DOMAIN_2"/>
    <property type="match status" value="2"/>
</dbReference>
<keyword evidence="4 5" id="KW-0440">LIM domain</keyword>